<dbReference type="Proteomes" id="UP001273350">
    <property type="component" value="Unassembled WGS sequence"/>
</dbReference>
<evidence type="ECO:0000313" key="1">
    <source>
        <dbReference type="EMBL" id="MDX6190699.1"/>
    </source>
</evidence>
<dbReference type="RefSeq" id="WP_230004499.1">
    <property type="nucleotide sequence ID" value="NZ_CP087134.1"/>
</dbReference>
<dbReference type="Gene3D" id="3.90.320.10">
    <property type="match status" value="1"/>
</dbReference>
<organism evidence="1 2">
    <name type="scientific">Flavobacterium cupriresistens</name>
    <dbReference type="NCBI Taxonomy" id="2893885"/>
    <lineage>
        <taxon>Bacteria</taxon>
        <taxon>Pseudomonadati</taxon>
        <taxon>Bacteroidota</taxon>
        <taxon>Flavobacteriia</taxon>
        <taxon>Flavobacteriales</taxon>
        <taxon>Flavobacteriaceae</taxon>
        <taxon>Flavobacterium</taxon>
    </lineage>
</organism>
<accession>A0ABU4RDP9</accession>
<dbReference type="EMBL" id="JAWXVI010000008">
    <property type="protein sequence ID" value="MDX6190699.1"/>
    <property type="molecule type" value="Genomic_DNA"/>
</dbReference>
<gene>
    <name evidence="1" type="ORF">SGQ83_15170</name>
</gene>
<dbReference type="InterPro" id="IPR011604">
    <property type="entry name" value="PDDEXK-like_dom_sf"/>
</dbReference>
<dbReference type="Pfam" id="PF13366">
    <property type="entry name" value="PDDEXK_3"/>
    <property type="match status" value="1"/>
</dbReference>
<keyword evidence="2" id="KW-1185">Reference proteome</keyword>
<evidence type="ECO:0000313" key="2">
    <source>
        <dbReference type="Proteomes" id="UP001273350"/>
    </source>
</evidence>
<reference evidence="1 2" key="1">
    <citation type="submission" date="2023-11" db="EMBL/GenBank/DDBJ databases">
        <title>Unpublished Manusciprt.</title>
        <authorList>
            <person name="Saticioglu I.B."/>
            <person name="Ay H."/>
            <person name="Ajmi N."/>
            <person name="Altun S."/>
            <person name="Duman M."/>
        </authorList>
    </citation>
    <scope>NUCLEOTIDE SEQUENCE [LARGE SCALE GENOMIC DNA]</scope>
    <source>
        <strain evidence="1 2">Fl-318</strain>
    </source>
</reference>
<comment type="caution">
    <text evidence="1">The sequence shown here is derived from an EMBL/GenBank/DDBJ whole genome shotgun (WGS) entry which is preliminary data.</text>
</comment>
<proteinExistence type="predicted"/>
<name>A0ABU4RDP9_9FLAO</name>
<protein>
    <submittedName>
        <fullName evidence="1">GxxExxY protein</fullName>
    </submittedName>
</protein>
<sequence>MLENEISYRIRGSIFKVYNTLGPGLLESIYESALFYQLKKDGLKVVKQIDLPVKYDSIHLDILFRLDLLVEDKVIVELKSVEELKAIHFKQLATYLKLTNKKLGLLVNFNCMNILDNINRVVNKI</sequence>
<dbReference type="InterPro" id="IPR026350">
    <property type="entry name" value="GxxExxY"/>
</dbReference>
<dbReference type="NCBIfam" id="TIGR04256">
    <property type="entry name" value="GxxExxY"/>
    <property type="match status" value="1"/>
</dbReference>